<sequence length="124" mass="14416">MGNTMVYKSIHSAKVGRFYMLPKQPAIVLVVLEFYSNLKFFERNRVYVRQASIDISPEAICKDYGILCYEEDDMPSLYLNHFTNIDTDAILNYLKKGRGMWKWEASSGQPLSFKQTIMFLIAKI</sequence>
<evidence type="ECO:0000313" key="1">
    <source>
        <dbReference type="EMBL" id="TYH34066.1"/>
    </source>
</evidence>
<protein>
    <submittedName>
        <fullName evidence="1">Uncharacterized protein</fullName>
    </submittedName>
</protein>
<evidence type="ECO:0000313" key="2">
    <source>
        <dbReference type="Proteomes" id="UP000322667"/>
    </source>
</evidence>
<proteinExistence type="predicted"/>
<organism evidence="1 2">
    <name type="scientific">Gossypium tomentosum</name>
    <name type="common">Hawaiian cotton</name>
    <name type="synonym">Gossypium sandvicense</name>
    <dbReference type="NCBI Taxonomy" id="34277"/>
    <lineage>
        <taxon>Eukaryota</taxon>
        <taxon>Viridiplantae</taxon>
        <taxon>Streptophyta</taxon>
        <taxon>Embryophyta</taxon>
        <taxon>Tracheophyta</taxon>
        <taxon>Spermatophyta</taxon>
        <taxon>Magnoliopsida</taxon>
        <taxon>eudicotyledons</taxon>
        <taxon>Gunneridae</taxon>
        <taxon>Pentapetalae</taxon>
        <taxon>rosids</taxon>
        <taxon>malvids</taxon>
        <taxon>Malvales</taxon>
        <taxon>Malvaceae</taxon>
        <taxon>Malvoideae</taxon>
        <taxon>Gossypium</taxon>
    </lineage>
</organism>
<gene>
    <name evidence="1" type="ORF">ES332_D13G103500v1</name>
</gene>
<accession>A0A5D2HWX8</accession>
<dbReference type="Proteomes" id="UP000322667">
    <property type="component" value="Chromosome D13"/>
</dbReference>
<reference evidence="1 2" key="1">
    <citation type="submission" date="2019-07" db="EMBL/GenBank/DDBJ databases">
        <title>WGS assembly of Gossypium tomentosum.</title>
        <authorList>
            <person name="Chen Z.J."/>
            <person name="Sreedasyam A."/>
            <person name="Ando A."/>
            <person name="Song Q."/>
            <person name="De L."/>
            <person name="Hulse-Kemp A."/>
            <person name="Ding M."/>
            <person name="Ye W."/>
            <person name="Kirkbride R."/>
            <person name="Jenkins J."/>
            <person name="Plott C."/>
            <person name="Lovell J."/>
            <person name="Lin Y.-M."/>
            <person name="Vaughn R."/>
            <person name="Liu B."/>
            <person name="Li W."/>
            <person name="Simpson S."/>
            <person name="Scheffler B."/>
            <person name="Saski C."/>
            <person name="Grover C."/>
            <person name="Hu G."/>
            <person name="Conover J."/>
            <person name="Carlson J."/>
            <person name="Shu S."/>
            <person name="Boston L."/>
            <person name="Williams M."/>
            <person name="Peterson D."/>
            <person name="Mcgee K."/>
            <person name="Jones D."/>
            <person name="Wendel J."/>
            <person name="Stelly D."/>
            <person name="Grimwood J."/>
            <person name="Schmutz J."/>
        </authorList>
    </citation>
    <scope>NUCLEOTIDE SEQUENCE [LARGE SCALE GENOMIC DNA]</scope>
    <source>
        <strain evidence="1">7179.01</strain>
    </source>
</reference>
<keyword evidence="2" id="KW-1185">Reference proteome</keyword>
<dbReference type="AlphaFoldDB" id="A0A5D2HWX8"/>
<name>A0A5D2HWX8_GOSTO</name>
<dbReference type="EMBL" id="CM017635">
    <property type="protein sequence ID" value="TYH34066.1"/>
    <property type="molecule type" value="Genomic_DNA"/>
</dbReference>